<proteinExistence type="inferred from homology"/>
<sequence length="69" mass="7486">MSFAIAPAGLANCPPLPSVISMLCMAVPKGISVETNVVDVRKINTVHYTTTDRSREKRIKGDAVNERNT</sequence>
<dbReference type="PANTHER" id="PTHR37377">
    <property type="entry name" value="RIBULOSE BISPHOSPHATE CARBOXYLASE LARGE CHAIN"/>
    <property type="match status" value="1"/>
</dbReference>
<organism evidence="7 8">
    <name type="scientific">Gossypium davidsonii</name>
    <name type="common">Davidson's cotton</name>
    <name type="synonym">Gossypium klotzschianum subsp. davidsonii</name>
    <dbReference type="NCBI Taxonomy" id="34287"/>
    <lineage>
        <taxon>Eukaryota</taxon>
        <taxon>Viridiplantae</taxon>
        <taxon>Streptophyta</taxon>
        <taxon>Embryophyta</taxon>
        <taxon>Tracheophyta</taxon>
        <taxon>Spermatophyta</taxon>
        <taxon>Magnoliopsida</taxon>
        <taxon>eudicotyledons</taxon>
        <taxon>Gunneridae</taxon>
        <taxon>Pentapetalae</taxon>
        <taxon>rosids</taxon>
        <taxon>malvids</taxon>
        <taxon>Malvales</taxon>
        <taxon>Malvaceae</taxon>
        <taxon>Malvoideae</taxon>
        <taxon>Gossypium</taxon>
    </lineage>
</organism>
<keyword evidence="8" id="KW-1185">Reference proteome</keyword>
<evidence type="ECO:0000256" key="2">
    <source>
        <dbReference type="ARBA" id="ARBA00009599"/>
    </source>
</evidence>
<evidence type="ECO:0000256" key="5">
    <source>
        <dbReference type="ARBA" id="ARBA00022640"/>
    </source>
</evidence>
<comment type="similarity">
    <text evidence="2">Belongs to the ycf72 family.</text>
</comment>
<comment type="caution">
    <text evidence="7">The sequence shown here is derived from an EMBL/GenBank/DDBJ whole genome shotgun (WGS) entry which is preliminary data.</text>
</comment>
<dbReference type="Proteomes" id="UP000593561">
    <property type="component" value="Unassembled WGS sequence"/>
</dbReference>
<feature type="region of interest" description="Disordered" evidence="6">
    <location>
        <begin position="50"/>
        <end position="69"/>
    </location>
</feature>
<dbReference type="EMBL" id="JABFAC010000002">
    <property type="protein sequence ID" value="MBA0607368.1"/>
    <property type="molecule type" value="Genomic_DNA"/>
</dbReference>
<keyword evidence="5" id="KW-0934">Plastid</keyword>
<dbReference type="PANTHER" id="PTHR37377:SF2">
    <property type="entry name" value="SMALL RIBOSOMAL SUBUNIT PROTEIN US2C"/>
    <property type="match status" value="1"/>
</dbReference>
<evidence type="ECO:0000256" key="1">
    <source>
        <dbReference type="ARBA" id="ARBA00004229"/>
    </source>
</evidence>
<dbReference type="InterPro" id="IPR038860">
    <property type="entry name" value="YCF72"/>
</dbReference>
<dbReference type="GO" id="GO:0009507">
    <property type="term" value="C:chloroplast"/>
    <property type="evidence" value="ECO:0007669"/>
    <property type="project" value="UniProtKB-SubCell"/>
</dbReference>
<evidence type="ECO:0000256" key="6">
    <source>
        <dbReference type="SAM" id="MobiDB-lite"/>
    </source>
</evidence>
<reference evidence="7 8" key="1">
    <citation type="journal article" date="2019" name="Genome Biol. Evol.">
        <title>Insights into the evolution of the New World diploid cottons (Gossypium, subgenus Houzingenia) based on genome sequencing.</title>
        <authorList>
            <person name="Grover C.E."/>
            <person name="Arick M.A. 2nd"/>
            <person name="Thrash A."/>
            <person name="Conover J.L."/>
            <person name="Sanders W.S."/>
            <person name="Peterson D.G."/>
            <person name="Frelichowski J.E."/>
            <person name="Scheffler J.A."/>
            <person name="Scheffler B.E."/>
            <person name="Wendel J.F."/>
        </authorList>
    </citation>
    <scope>NUCLEOTIDE SEQUENCE [LARGE SCALE GENOMIC DNA]</scope>
    <source>
        <strain evidence="7">27</strain>
        <tissue evidence="7">Leaf</tissue>
    </source>
</reference>
<accession>A0A7J8R0N8</accession>
<dbReference type="AlphaFoldDB" id="A0A7J8R0N8"/>
<evidence type="ECO:0000256" key="4">
    <source>
        <dbReference type="ARBA" id="ARBA00022528"/>
    </source>
</evidence>
<evidence type="ECO:0000313" key="8">
    <source>
        <dbReference type="Proteomes" id="UP000593561"/>
    </source>
</evidence>
<comment type="subcellular location">
    <subcellularLocation>
        <location evidence="1">Plastid</location>
        <location evidence="1">Chloroplast</location>
    </subcellularLocation>
</comment>
<name>A0A7J8R0N8_GOSDV</name>
<evidence type="ECO:0000313" key="7">
    <source>
        <dbReference type="EMBL" id="MBA0607368.1"/>
    </source>
</evidence>
<evidence type="ECO:0000256" key="3">
    <source>
        <dbReference type="ARBA" id="ARBA00021519"/>
    </source>
</evidence>
<keyword evidence="4" id="KW-0150">Chloroplast</keyword>
<protein>
    <recommendedName>
        <fullName evidence="3">Uncharacterized protein ycf72</fullName>
    </recommendedName>
</protein>
<gene>
    <name evidence="7" type="ORF">Godav_019683</name>
</gene>